<evidence type="ECO:0000313" key="4">
    <source>
        <dbReference type="Proteomes" id="UP000006589"/>
    </source>
</evidence>
<dbReference type="OrthoDB" id="8457061at2"/>
<geneLocation type="plasmid" evidence="3 4">
    <name>pMRAD06</name>
</geneLocation>
<feature type="region of interest" description="Disordered" evidence="1">
    <location>
        <begin position="285"/>
        <end position="340"/>
    </location>
</feature>
<dbReference type="AlphaFoldDB" id="B1MA84"/>
<feature type="region of interest" description="Disordered" evidence="1">
    <location>
        <begin position="206"/>
        <end position="253"/>
    </location>
</feature>
<evidence type="ECO:0000256" key="2">
    <source>
        <dbReference type="SAM" id="SignalP"/>
    </source>
</evidence>
<dbReference type="EMBL" id="CP001007">
    <property type="protein sequence ID" value="ACB28409.1"/>
    <property type="molecule type" value="Genomic_DNA"/>
</dbReference>
<evidence type="ECO:0000256" key="1">
    <source>
        <dbReference type="SAM" id="MobiDB-lite"/>
    </source>
</evidence>
<name>B1MA84_METRJ</name>
<dbReference type="Proteomes" id="UP000006589">
    <property type="component" value="Plasmid pMRAD06"/>
</dbReference>
<dbReference type="GeneID" id="43529567"/>
<sequence>MRCAYAVLISLLATSAIAANDFVAKSDISTKNYNDLSSSNPDIPKDVADAIKAAANVKDVIPISGSESFAQQVVKSDEIVFDRGSHLVIKNLSAPWIAIAAKNIKFRDPINYSFIERDYTITSAPDGKNGATGAKGPDDFGETNRRGNDGHPGGPGLAGSAGSSMPLPTIYIIAGKLLDDKNQEIPAGILNLAVLARGVDGGMGGTGGRGGNGGHAGNGKEGASGGFDCKEGPGPGGNGGVAGMGGPGGPGGAGSDGGTIIFVSLKQGAETFTYARVNNQGGIGGIGGRGGPPGSPGAGGGGAGRNGWCGPSGPGSPGTYPSPVNYGDGKNGPDGKKGEMRVISVPNIDIFF</sequence>
<keyword evidence="3" id="KW-0614">Plasmid</keyword>
<feature type="region of interest" description="Disordered" evidence="1">
    <location>
        <begin position="125"/>
        <end position="162"/>
    </location>
</feature>
<evidence type="ECO:0000313" key="3">
    <source>
        <dbReference type="EMBL" id="ACB28409.1"/>
    </source>
</evidence>
<protein>
    <recommendedName>
        <fullName evidence="5">Collagen-like protein</fullName>
    </recommendedName>
</protein>
<feature type="chain" id="PRO_5002768051" description="Collagen-like protein" evidence="2">
    <location>
        <begin position="19"/>
        <end position="352"/>
    </location>
</feature>
<organism evidence="3 4">
    <name type="scientific">Methylobacterium radiotolerans (strain ATCC 27329 / DSM 1819 / JCM 2831 / NBRC 15690 / NCIMB 10815 / 0-1)</name>
    <dbReference type="NCBI Taxonomy" id="426355"/>
    <lineage>
        <taxon>Bacteria</taxon>
        <taxon>Pseudomonadati</taxon>
        <taxon>Pseudomonadota</taxon>
        <taxon>Alphaproteobacteria</taxon>
        <taxon>Hyphomicrobiales</taxon>
        <taxon>Methylobacteriaceae</taxon>
        <taxon>Methylobacterium</taxon>
    </lineage>
</organism>
<feature type="compositionally biased region" description="Basic and acidic residues" evidence="1">
    <location>
        <begin position="331"/>
        <end position="340"/>
    </location>
</feature>
<feature type="compositionally biased region" description="Basic and acidic residues" evidence="1">
    <location>
        <begin position="136"/>
        <end position="149"/>
    </location>
</feature>
<dbReference type="RefSeq" id="WP_012316978.1">
    <property type="nucleotide sequence ID" value="NC_010502.1"/>
</dbReference>
<accession>B1MA84</accession>
<dbReference type="HOGENOM" id="CLU_787110_0_0_5"/>
<reference evidence="3 4" key="1">
    <citation type="submission" date="2008-03" db="EMBL/GenBank/DDBJ databases">
        <title>Complete sequence of plasmid6 of Methylobacterium radiotolerans JCM 2831.</title>
        <authorList>
            <consortium name="US DOE Joint Genome Institute"/>
            <person name="Copeland A."/>
            <person name="Lucas S."/>
            <person name="Lapidus A."/>
            <person name="Glavina del Rio T."/>
            <person name="Dalin E."/>
            <person name="Tice H."/>
            <person name="Bruce D."/>
            <person name="Goodwin L."/>
            <person name="Pitluck S."/>
            <person name="Kiss H."/>
            <person name="Brettin T."/>
            <person name="Detter J.C."/>
            <person name="Han C."/>
            <person name="Kuske C.R."/>
            <person name="Schmutz J."/>
            <person name="Larimer F."/>
            <person name="Land M."/>
            <person name="Hauser L."/>
            <person name="Kyrpides N."/>
            <person name="Mikhailova N."/>
            <person name="Marx C.J."/>
            <person name="Richardson P."/>
        </authorList>
    </citation>
    <scope>NUCLEOTIDE SEQUENCE [LARGE SCALE GENOMIC DNA]</scope>
    <source>
        <strain evidence="4">ATCC 27329 / DSM 1819 / JCM 2831 / NBRC 15690 / NCIMB 10815 / 0-1</strain>
        <plasmid evidence="4">Plasmid pMRAD06</plasmid>
    </source>
</reference>
<feature type="signal peptide" evidence="2">
    <location>
        <begin position="1"/>
        <end position="18"/>
    </location>
</feature>
<feature type="compositionally biased region" description="Gly residues" evidence="1">
    <location>
        <begin position="285"/>
        <end position="316"/>
    </location>
</feature>
<proteinExistence type="predicted"/>
<feature type="compositionally biased region" description="Gly residues" evidence="1">
    <location>
        <begin position="233"/>
        <end position="253"/>
    </location>
</feature>
<dbReference type="KEGG" id="mrd:Mrad2831_6496"/>
<evidence type="ECO:0008006" key="5">
    <source>
        <dbReference type="Google" id="ProtNLM"/>
    </source>
</evidence>
<feature type="compositionally biased region" description="Gly residues" evidence="1">
    <location>
        <begin position="206"/>
        <end position="225"/>
    </location>
</feature>
<feature type="compositionally biased region" description="Gly residues" evidence="1">
    <location>
        <begin position="150"/>
        <end position="159"/>
    </location>
</feature>
<keyword evidence="2" id="KW-0732">Signal</keyword>
<gene>
    <name evidence="3" type="ordered locus">Mrad2831_6496</name>
</gene>